<feature type="binding site" evidence="5">
    <location>
        <position position="386"/>
    </location>
    <ligand>
        <name>substrate</name>
    </ligand>
</feature>
<feature type="site" description="Important for enzyme activity" evidence="7">
    <location>
        <position position="298"/>
    </location>
</feature>
<dbReference type="InterPro" id="IPR016171">
    <property type="entry name" value="Vanillyl_alc_oxidase_C-sub2"/>
</dbReference>
<dbReference type="Pfam" id="PF02913">
    <property type="entry name" value="FAD-oxidase_C"/>
    <property type="match status" value="1"/>
</dbReference>
<dbReference type="PANTHER" id="PTHR46568:SF1">
    <property type="entry name" value="ALKYLDIHYDROXYACETONEPHOSPHATE SYNTHASE, PEROXISOMAL"/>
    <property type="match status" value="1"/>
</dbReference>
<evidence type="ECO:0000256" key="4">
    <source>
        <dbReference type="PIRSR" id="PIRSR625650-1"/>
    </source>
</evidence>
<dbReference type="InterPro" id="IPR025650">
    <property type="entry name" value="Alkyl-DHAP_Synthase"/>
</dbReference>
<feature type="binding site" evidence="6">
    <location>
        <begin position="116"/>
        <end position="122"/>
    </location>
    <ligand>
        <name>FAD</name>
        <dbReference type="ChEBI" id="CHEBI:57692"/>
    </ligand>
</feature>
<evidence type="ECO:0000256" key="5">
    <source>
        <dbReference type="PIRSR" id="PIRSR625650-2"/>
    </source>
</evidence>
<feature type="binding site" evidence="6">
    <location>
        <begin position="247"/>
        <end position="253"/>
    </location>
    <ligand>
        <name>FAD</name>
        <dbReference type="ChEBI" id="CHEBI:57692"/>
    </ligand>
</feature>
<dbReference type="InterPro" id="IPR036318">
    <property type="entry name" value="FAD-bd_PCMH-like_sf"/>
</dbReference>
<dbReference type="RefSeq" id="WP_154369482.1">
    <property type="nucleotide sequence ID" value="NZ_WKJM01000032.1"/>
</dbReference>
<evidence type="ECO:0000256" key="7">
    <source>
        <dbReference type="PIRSR" id="PIRSR625650-4"/>
    </source>
</evidence>
<dbReference type="Gene3D" id="3.30.70.3450">
    <property type="match status" value="1"/>
</dbReference>
<keyword evidence="3 6" id="KW-0274">FAD</keyword>
<comment type="caution">
    <text evidence="9">The sequence shown here is derived from an EMBL/GenBank/DDBJ whole genome shotgun (WGS) entry which is preliminary data.</text>
</comment>
<dbReference type="EMBL" id="WKJM01000032">
    <property type="protein sequence ID" value="MRX11336.1"/>
    <property type="molecule type" value="Genomic_DNA"/>
</dbReference>
<comment type="cofactor">
    <cofactor evidence="6">
        <name>FAD</name>
        <dbReference type="ChEBI" id="CHEBI:57692"/>
    </cofactor>
</comment>
<dbReference type="GO" id="GO:0008610">
    <property type="term" value="P:lipid biosynthetic process"/>
    <property type="evidence" value="ECO:0007669"/>
    <property type="project" value="InterPro"/>
</dbReference>
<accession>A0A6L5QNB6</accession>
<reference evidence="9 10" key="1">
    <citation type="submission" date="2019-11" db="EMBL/GenBank/DDBJ databases">
        <title>Novel species isolated from a subtropical stream in China.</title>
        <authorList>
            <person name="Lu H."/>
        </authorList>
    </citation>
    <scope>NUCLEOTIDE SEQUENCE [LARGE SCALE GENOMIC DNA]</scope>
    <source>
        <strain evidence="9 10">FT25W</strain>
    </source>
</reference>
<evidence type="ECO:0000313" key="10">
    <source>
        <dbReference type="Proteomes" id="UP000481037"/>
    </source>
</evidence>
<proteinExistence type="inferred from homology"/>
<dbReference type="InterPro" id="IPR016164">
    <property type="entry name" value="FAD-linked_Oxase-like_C"/>
</dbReference>
<dbReference type="PROSITE" id="PS51387">
    <property type="entry name" value="FAD_PCMH"/>
    <property type="match status" value="1"/>
</dbReference>
<dbReference type="Proteomes" id="UP000481037">
    <property type="component" value="Unassembled WGS sequence"/>
</dbReference>
<gene>
    <name evidence="9" type="ORF">GJ697_26265</name>
</gene>
<dbReference type="SUPFAM" id="SSF56176">
    <property type="entry name" value="FAD-binding/transporter-associated domain-like"/>
    <property type="match status" value="1"/>
</dbReference>
<sequence>MRRWNGWGDESVAFALNKDALGFLAQRIGTGTPVADAEFGQASAQLKASRLPEHRLIDTSPEVRLRNALGQSLPDWLRLRYGVIDTAPDGVAYPESAQDVRELLAYAALHGVALIPQGGGTSVAGHLTAPSGTRSVAVNMTRMRQLLYLDTESQLATFGAGVFGPDLEAQLRARGYTLGHFPQSFEYSTLGGWVATRSSGQQSLRYGRIEQMFRGGSVETPAGTLHLPTFPASAAGPDLREMVLGSEGRLGIITEATVRVTAAPAYEAFHAVFFPSWSAAETAVRQVVQAGLSLSMLRLSNPLETTTMLALAGHKRIISLLERYLSLRGCKQGKCMLMIGVSGRKSLARAALREALALTLPHGGVHVGRTMGEKWKQNRFRNVYLRNAAWQHGYAIDTVETAVDWPRVEIMMRAVESAATVALALYGEKVHAYTHLSHLYAQGASVYTTFVYRLAGDYETDLARWKSLKKAASMAIVENGGTISHQHGVGGDHAPYLTAEKGRLGMSMLRALAEHVDPQQIMNPGKLLP</sequence>
<evidence type="ECO:0000313" key="9">
    <source>
        <dbReference type="EMBL" id="MRX11336.1"/>
    </source>
</evidence>
<dbReference type="InterPro" id="IPR016169">
    <property type="entry name" value="FAD-bd_PCMH_sub2"/>
</dbReference>
<evidence type="ECO:0000256" key="1">
    <source>
        <dbReference type="ARBA" id="ARBA00008000"/>
    </source>
</evidence>
<comment type="similarity">
    <text evidence="1">Belongs to the FAD-binding oxidoreductase/transferase type 4 family.</text>
</comment>
<evidence type="ECO:0000256" key="3">
    <source>
        <dbReference type="ARBA" id="ARBA00022827"/>
    </source>
</evidence>
<name>A0A6L5QNB6_9BURK</name>
<dbReference type="Gene3D" id="1.10.45.10">
    <property type="entry name" value="Vanillyl-alcohol Oxidase, Chain A, domain 4"/>
    <property type="match status" value="1"/>
</dbReference>
<dbReference type="Gene3D" id="3.30.465.10">
    <property type="match status" value="1"/>
</dbReference>
<dbReference type="PANTHER" id="PTHR46568">
    <property type="entry name" value="ALKYLDIHYDROXYACETONEPHOSPHATE SYNTHASE, PEROXISOMAL"/>
    <property type="match status" value="1"/>
</dbReference>
<dbReference type="Gene3D" id="3.30.43.10">
    <property type="entry name" value="Uridine Diphospho-n-acetylenolpyruvylglucosamine Reductase, domain 2"/>
    <property type="match status" value="1"/>
</dbReference>
<evidence type="ECO:0000256" key="2">
    <source>
        <dbReference type="ARBA" id="ARBA00022630"/>
    </source>
</evidence>
<feature type="binding site" evidence="6">
    <location>
        <begin position="196"/>
        <end position="199"/>
    </location>
    <ligand>
        <name>FAD</name>
        <dbReference type="ChEBI" id="CHEBI:57692"/>
    </ligand>
</feature>
<protein>
    <submittedName>
        <fullName evidence="9">FAD-binding protein</fullName>
    </submittedName>
</protein>
<dbReference type="Gene3D" id="3.30.300.330">
    <property type="match status" value="1"/>
</dbReference>
<keyword evidence="10" id="KW-1185">Reference proteome</keyword>
<dbReference type="AlphaFoldDB" id="A0A6L5QNB6"/>
<dbReference type="InterPro" id="IPR006094">
    <property type="entry name" value="Oxid_FAD_bind_N"/>
</dbReference>
<dbReference type="Pfam" id="PF01565">
    <property type="entry name" value="FAD_binding_4"/>
    <property type="match status" value="1"/>
</dbReference>
<evidence type="ECO:0000259" key="8">
    <source>
        <dbReference type="PROSITE" id="PS51387"/>
    </source>
</evidence>
<dbReference type="InterPro" id="IPR016166">
    <property type="entry name" value="FAD-bd_PCMH"/>
</dbReference>
<dbReference type="GO" id="GO:0008609">
    <property type="term" value="F:alkylglycerone-phosphate synthase activity"/>
    <property type="evidence" value="ECO:0007669"/>
    <property type="project" value="InterPro"/>
</dbReference>
<dbReference type="SUPFAM" id="SSF55103">
    <property type="entry name" value="FAD-linked oxidases, C-terminal domain"/>
    <property type="match status" value="1"/>
</dbReference>
<dbReference type="InterPro" id="IPR016167">
    <property type="entry name" value="FAD-bd_PCMH_sub1"/>
</dbReference>
<dbReference type="GO" id="GO:0071949">
    <property type="term" value="F:FAD binding"/>
    <property type="evidence" value="ECO:0007669"/>
    <property type="project" value="InterPro"/>
</dbReference>
<feature type="active site" description="Proton donor/acceptor" evidence="4">
    <location>
        <position position="447"/>
    </location>
</feature>
<keyword evidence="2" id="KW-0285">Flavoprotein</keyword>
<evidence type="ECO:0000256" key="6">
    <source>
        <dbReference type="PIRSR" id="PIRSR625650-3"/>
    </source>
</evidence>
<organism evidence="9 10">
    <name type="scientific">Duganella alba</name>
    <dbReference type="NCBI Taxonomy" id="2666081"/>
    <lineage>
        <taxon>Bacteria</taxon>
        <taxon>Pseudomonadati</taxon>
        <taxon>Pseudomonadota</taxon>
        <taxon>Betaproteobacteria</taxon>
        <taxon>Burkholderiales</taxon>
        <taxon>Oxalobacteraceae</taxon>
        <taxon>Telluria group</taxon>
        <taxon>Duganella</taxon>
    </lineage>
</organism>
<feature type="domain" description="FAD-binding PCMH-type" evidence="8">
    <location>
        <begin position="84"/>
        <end position="263"/>
    </location>
</feature>
<dbReference type="InterPro" id="IPR004113">
    <property type="entry name" value="FAD-bd_oxidored_4_C"/>
</dbReference>